<proteinExistence type="predicted"/>
<feature type="domain" description="DUF7601" evidence="3">
    <location>
        <begin position="211"/>
        <end position="350"/>
    </location>
</feature>
<name>A0A7X2N3Y3_9FIRM</name>
<keyword evidence="5" id="KW-1185">Reference proteome</keyword>
<dbReference type="Proteomes" id="UP000470082">
    <property type="component" value="Unassembled WGS sequence"/>
</dbReference>
<keyword evidence="1" id="KW-1133">Transmembrane helix</keyword>
<protein>
    <recommendedName>
        <fullName evidence="3">DUF7601 domain-containing protein</fullName>
    </recommendedName>
</protein>
<dbReference type="Pfam" id="PF24547">
    <property type="entry name" value="DUF7601"/>
    <property type="match status" value="1"/>
</dbReference>
<feature type="transmembrane region" description="Helical" evidence="1">
    <location>
        <begin position="363"/>
        <end position="382"/>
    </location>
</feature>
<keyword evidence="2" id="KW-0732">Signal</keyword>
<dbReference type="AlphaFoldDB" id="A0A7X2N3Y3"/>
<sequence length="388" mass="41730">MFKKNIKPILMAGALALATAVSPVLADENPDAVTPSPSSNTIDVTKNLNFAKGISTINETYTYTVTPKSYYTYTITKDGVSEPGDLTVCTENNKSIFPTAAYDNKLNVVVDSDNPGSQVTNTNYMNATTKQTITFTAKANTIPGVYIYEVKETAVSKNEQNGTSSKDSKEWNVYVKVTDNEGIQVSEIKAKGSDAKVENIEFTNEYAENSSLTLTKEVEGLGGDKTAKFNFTIKLTLPEKLAGQTINSITASVGESEYTFNFEDVQTTEGEKTVTKKVATVQNIKLSDNQTITINGLPAGTEYEITEAEADKYGYTTTVDGADQLKDNTDVATGIVNDDEAEEITYTNDKDGAINTGVIVNNMPYIALLGASGAGLVVLAASKKRSKK</sequence>
<evidence type="ECO:0000256" key="2">
    <source>
        <dbReference type="SAM" id="SignalP"/>
    </source>
</evidence>
<dbReference type="InterPro" id="IPR038174">
    <property type="entry name" value="Strep_pil_link_sf"/>
</dbReference>
<gene>
    <name evidence="4" type="ORF">FYJ50_07965</name>
</gene>
<accession>A0A7X2N3Y3</accession>
<dbReference type="Gene3D" id="2.60.40.1140">
    <property type="entry name" value="Collagen-binding surface protein Cna, B-type domain"/>
    <property type="match status" value="1"/>
</dbReference>
<feature type="signal peptide" evidence="2">
    <location>
        <begin position="1"/>
        <end position="26"/>
    </location>
</feature>
<reference evidence="4 5" key="1">
    <citation type="submission" date="2019-08" db="EMBL/GenBank/DDBJ databases">
        <title>In-depth cultivation of the pig gut microbiome towards novel bacterial diversity and tailored functional studies.</title>
        <authorList>
            <person name="Wylensek D."/>
            <person name="Hitch T.C.A."/>
            <person name="Clavel T."/>
        </authorList>
    </citation>
    <scope>NUCLEOTIDE SEQUENCE [LARGE SCALE GENOMIC DNA]</scope>
    <source>
        <strain evidence="4 5">LKV-178-WT-2G</strain>
    </source>
</reference>
<organism evidence="4 5">
    <name type="scientific">Floccifex porci</name>
    <dbReference type="NCBI Taxonomy" id="2606629"/>
    <lineage>
        <taxon>Bacteria</taxon>
        <taxon>Bacillati</taxon>
        <taxon>Bacillota</taxon>
        <taxon>Erysipelotrichia</taxon>
        <taxon>Erysipelotrichales</taxon>
        <taxon>Erysipelotrichaceae</taxon>
        <taxon>Floccifex</taxon>
    </lineage>
</organism>
<dbReference type="InterPro" id="IPR055382">
    <property type="entry name" value="DUF7601"/>
</dbReference>
<feature type="chain" id="PRO_5031290417" description="DUF7601 domain-containing protein" evidence="2">
    <location>
        <begin position="27"/>
        <end position="388"/>
    </location>
</feature>
<keyword evidence="1" id="KW-0812">Transmembrane</keyword>
<keyword evidence="1" id="KW-0472">Membrane</keyword>
<evidence type="ECO:0000256" key="1">
    <source>
        <dbReference type="SAM" id="Phobius"/>
    </source>
</evidence>
<evidence type="ECO:0000259" key="3">
    <source>
        <dbReference type="Pfam" id="PF24547"/>
    </source>
</evidence>
<comment type="caution">
    <text evidence="4">The sequence shown here is derived from an EMBL/GenBank/DDBJ whole genome shotgun (WGS) entry which is preliminary data.</text>
</comment>
<evidence type="ECO:0000313" key="5">
    <source>
        <dbReference type="Proteomes" id="UP000470082"/>
    </source>
</evidence>
<evidence type="ECO:0000313" key="4">
    <source>
        <dbReference type="EMBL" id="MSS02023.1"/>
    </source>
</evidence>
<dbReference type="Gene3D" id="2.60.40.3050">
    <property type="match status" value="1"/>
</dbReference>
<dbReference type="EMBL" id="VUMM01000018">
    <property type="protein sequence ID" value="MSS02023.1"/>
    <property type="molecule type" value="Genomic_DNA"/>
</dbReference>
<dbReference type="RefSeq" id="WP_154460840.1">
    <property type="nucleotide sequence ID" value="NZ_VUMM01000018.1"/>
</dbReference>